<comment type="caution">
    <text evidence="10">Lacks conserved residue(s) required for the propagation of feature annotation.</text>
</comment>
<dbReference type="PROSITE" id="PS01285">
    <property type="entry name" value="FA58C_1"/>
    <property type="match status" value="1"/>
</dbReference>
<protein>
    <submittedName>
        <fullName evidence="19">Contactin associated protein-like 5a</fullName>
    </submittedName>
</protein>
<accession>A0A8C1XLF5</accession>
<keyword evidence="8 13" id="KW-0472">Membrane</keyword>
<evidence type="ECO:0000259" key="16">
    <source>
        <dbReference type="PROSITE" id="PS50025"/>
    </source>
</evidence>
<dbReference type="InterPro" id="IPR036056">
    <property type="entry name" value="Fibrinogen-like_C"/>
</dbReference>
<dbReference type="SMART" id="SM00231">
    <property type="entry name" value="FA58C"/>
    <property type="match status" value="1"/>
</dbReference>
<evidence type="ECO:0000256" key="3">
    <source>
        <dbReference type="ARBA" id="ARBA00022536"/>
    </source>
</evidence>
<feature type="domain" description="EGF-like" evidence="17">
    <location>
        <begin position="550"/>
        <end position="587"/>
    </location>
</feature>
<dbReference type="InterPro" id="IPR001791">
    <property type="entry name" value="Laminin_G"/>
</dbReference>
<evidence type="ECO:0000256" key="8">
    <source>
        <dbReference type="ARBA" id="ARBA00023136"/>
    </source>
</evidence>
<evidence type="ECO:0000259" key="17">
    <source>
        <dbReference type="PROSITE" id="PS50026"/>
    </source>
</evidence>
<evidence type="ECO:0000256" key="9">
    <source>
        <dbReference type="ARBA" id="ARBA00023157"/>
    </source>
</evidence>
<feature type="compositionally biased region" description="Basic and acidic residues" evidence="12">
    <location>
        <begin position="1217"/>
        <end position="1232"/>
    </location>
</feature>
<evidence type="ECO:0000259" key="15">
    <source>
        <dbReference type="PROSITE" id="PS50022"/>
    </source>
</evidence>
<feature type="domain" description="EGF-like" evidence="17">
    <location>
        <begin position="961"/>
        <end position="999"/>
    </location>
</feature>
<dbReference type="Ensembl" id="ENSCCRT00015083495.1">
    <property type="protein sequence ID" value="ENSCCRP00015080850.1"/>
    <property type="gene ID" value="ENSCCRG00015031906.1"/>
</dbReference>
<dbReference type="PROSITE" id="PS51406">
    <property type="entry name" value="FIBRINOGEN_C_2"/>
    <property type="match status" value="1"/>
</dbReference>
<dbReference type="SUPFAM" id="SSF49899">
    <property type="entry name" value="Concanavalin A-like lectins/glucanases"/>
    <property type="match status" value="4"/>
</dbReference>
<evidence type="ECO:0000256" key="13">
    <source>
        <dbReference type="SAM" id="Phobius"/>
    </source>
</evidence>
<comment type="similarity">
    <text evidence="2">Belongs to the neurexin family.</text>
</comment>
<dbReference type="SUPFAM" id="SSF56496">
    <property type="entry name" value="Fibrinogen C-terminal domain-like"/>
    <property type="match status" value="1"/>
</dbReference>
<dbReference type="SUPFAM" id="SSF57196">
    <property type="entry name" value="EGF/Laminin"/>
    <property type="match status" value="1"/>
</dbReference>
<dbReference type="Proteomes" id="UP000694700">
    <property type="component" value="Unplaced"/>
</dbReference>
<dbReference type="PROSITE" id="PS50025">
    <property type="entry name" value="LAM_G_DOMAIN"/>
    <property type="match status" value="4"/>
</dbReference>
<dbReference type="SMART" id="SM00282">
    <property type="entry name" value="LamG"/>
    <property type="match status" value="4"/>
</dbReference>
<dbReference type="PANTHER" id="PTHR15036">
    <property type="entry name" value="PIKACHURIN-LIKE PROTEIN"/>
    <property type="match status" value="1"/>
</dbReference>
<feature type="transmembrane region" description="Helical" evidence="13">
    <location>
        <begin position="1238"/>
        <end position="1263"/>
    </location>
</feature>
<dbReference type="InterPro" id="IPR000742">
    <property type="entry name" value="EGF"/>
</dbReference>
<evidence type="ECO:0000256" key="6">
    <source>
        <dbReference type="ARBA" id="ARBA00022737"/>
    </source>
</evidence>
<feature type="domain" description="Laminin G" evidence="16">
    <location>
        <begin position="1019"/>
        <end position="1203"/>
    </location>
</feature>
<dbReference type="Gene3D" id="2.60.120.260">
    <property type="entry name" value="Galactose-binding domain-like"/>
    <property type="match status" value="1"/>
</dbReference>
<keyword evidence="9 11" id="KW-1015">Disulfide bond</keyword>
<keyword evidence="7 13" id="KW-1133">Transmembrane helix</keyword>
<feature type="domain" description="Laminin G" evidence="16">
    <location>
        <begin position="182"/>
        <end position="363"/>
    </location>
</feature>
<dbReference type="SMART" id="SM00181">
    <property type="entry name" value="EGF"/>
    <property type="match status" value="2"/>
</dbReference>
<feature type="domain" description="Laminin G" evidence="16">
    <location>
        <begin position="795"/>
        <end position="960"/>
    </location>
</feature>
<dbReference type="PANTHER" id="PTHR15036:SF84">
    <property type="entry name" value="CONTACTIN-ASSOCIATED PROTEIN-LIKE 5 ISOFORM X1"/>
    <property type="match status" value="1"/>
</dbReference>
<dbReference type="GO" id="GO:0016020">
    <property type="term" value="C:membrane"/>
    <property type="evidence" value="ECO:0007669"/>
    <property type="project" value="UniProtKB-SubCell"/>
</dbReference>
<dbReference type="InterPro" id="IPR013320">
    <property type="entry name" value="ConA-like_dom_sf"/>
</dbReference>
<dbReference type="Gene3D" id="2.10.25.10">
    <property type="entry name" value="Laminin"/>
    <property type="match status" value="2"/>
</dbReference>
<feature type="domain" description="Fibrinogen C-terminal" evidence="18">
    <location>
        <begin position="586"/>
        <end position="638"/>
    </location>
</feature>
<keyword evidence="5 14" id="KW-0732">Signal</keyword>
<keyword evidence="4 13" id="KW-0812">Transmembrane</keyword>
<evidence type="ECO:0000313" key="19">
    <source>
        <dbReference type="Ensembl" id="ENSCCRP00015080850.1"/>
    </source>
</evidence>
<dbReference type="PROSITE" id="PS50026">
    <property type="entry name" value="EGF_3"/>
    <property type="match status" value="2"/>
</dbReference>
<dbReference type="Gene3D" id="2.60.120.200">
    <property type="match status" value="4"/>
</dbReference>
<dbReference type="InterPro" id="IPR000421">
    <property type="entry name" value="FA58C"/>
</dbReference>
<reference evidence="19" key="1">
    <citation type="submission" date="2025-08" db="UniProtKB">
        <authorList>
            <consortium name="Ensembl"/>
        </authorList>
    </citation>
    <scope>IDENTIFICATION</scope>
</reference>
<dbReference type="Pfam" id="PF02210">
    <property type="entry name" value="Laminin_G_2"/>
    <property type="match status" value="4"/>
</dbReference>
<name>A0A8C1XLF5_CYPCA</name>
<feature type="domain" description="Laminin G" evidence="16">
    <location>
        <begin position="370"/>
        <end position="548"/>
    </location>
</feature>
<evidence type="ECO:0000256" key="10">
    <source>
        <dbReference type="PROSITE-ProRule" id="PRU00076"/>
    </source>
</evidence>
<feature type="domain" description="F5/8 type C" evidence="15">
    <location>
        <begin position="30"/>
        <end position="176"/>
    </location>
</feature>
<dbReference type="InterPro" id="IPR008979">
    <property type="entry name" value="Galactose-bd-like_sf"/>
</dbReference>
<evidence type="ECO:0000256" key="7">
    <source>
        <dbReference type="ARBA" id="ARBA00022989"/>
    </source>
</evidence>
<evidence type="ECO:0000259" key="18">
    <source>
        <dbReference type="PROSITE" id="PS51406"/>
    </source>
</evidence>
<sequence>MQLPKSRAFAVSLTLLSVLSSAMCASHYSCDGSLVSLLPAASFQSSSHFSDSWAAYFAKLNKKDGGGGWSPESTDRSPWLQVDLQDRMEVTAVATQGRHGSTDWVSAYMLLYSDTGRMWKQYMLEDNVGRIVGNVNPDSVVHHKLSQSIRTRFLRFVPLEWSPSGRVGLRVAVYGCAYRSYVADFDGRSSLLYRFNQKSMSTVKDVISLRFKSRQAEGVLLHGEGQRGDYITLELHRGRLALHLNLDDNRVRSSSARMVVTLGSLLDDLHWHSVLIERFNKQVNFTLDRHTQHFRTKGDGDSLEVDYELSFGGIPLPGKPGTFIRRNFHGCMENLYYNGVNVIDLAKRRKPQIYSVGNVTFSCSEPQLVAATFQSSSSSFLSLPAPAQILEGFSVRLQFRTWNPDGLLLSSPLISGQEPRYLILQISSGRLHLTHQTSALKMSEVSAGQRVNDGLWHSVSLNARGLQIIMTLDSEPASTIQLKSYLEPKDKHYFGGCPISQNDSSCLNPTMAFQGCVRLILVNNQPVDLLSVQQGHLGSYNQLQFDLCGIRDRCLYNFCEHGSRCSQTWSSFSCDCTGTGYSGATCHNSLYEASCEHYRLAGSTSGYFFIDLDGSGPLDPIQVYCNITGNKVWTVVRHNSSNAVRVRGSTLQKPYVGWFNYSASSEQLKALVSLSEHCEQRIAYHCRRSRLFNPWDGTPLSWWVDRRGEKRTYWGGIQPGVQQCSCGLEENCADMNYFCNCDADRVSWENDTGILSYKEHLPVREIVIGDTYRLGSEAMYVVGPLQCSGDKFLWNAVSFYQAASYLQFPALQVELSLHVSFYFKTASPSGVFVENMGIEDFILVELSSPSTVTFSFNVGDGPVVLTLKSPVPLNDRQWHWVQAERNVKEACLQVDQLPLRIIETPPDRHLRLQLGSQLFVGGTATKQRGFLGCIRAFNMNGVNFDLEERAKVTPGVSSGCAGHCSSSAGLCHNRGKCIEKSSGYMCDCTNSAYGGPSCTEEVSMSFERGASVTYIFQEPFSVIQNRSAAVLSVPSQYSKTRDNVALSFQTTQSPAMLLTVNTLSQQYVAIILARNGSLQIWYQLHKVKRPDVFIPILSSLADGRLHRVQIQREGKDVFVQVDNENKKYTLSFDAAFNSMNSLTLGKVTGSDVLDDEVAHAGSKGFIGCFSSVQYNHVAPLKAALLNRGSSLVSIRGHLLESNCGALADLSTSVSRLDHGEEVGKDNEHHEDDSQPDSAVIGGVVTAAVFSTLCVLAVMTRFLYQHRQAQRTARLQEKEHQRSLEAAYRAEFHLHNSMRDSMQEYYI</sequence>
<proteinExistence type="inferred from homology"/>
<dbReference type="Pfam" id="PF00754">
    <property type="entry name" value="F5_F8_type_C"/>
    <property type="match status" value="1"/>
</dbReference>
<dbReference type="InterPro" id="IPR050372">
    <property type="entry name" value="Neurexin-related_CASP"/>
</dbReference>
<dbReference type="PROSITE" id="PS50022">
    <property type="entry name" value="FA58C_3"/>
    <property type="match status" value="1"/>
</dbReference>
<evidence type="ECO:0000256" key="4">
    <source>
        <dbReference type="ARBA" id="ARBA00022692"/>
    </source>
</evidence>
<evidence type="ECO:0000256" key="14">
    <source>
        <dbReference type="SAM" id="SignalP"/>
    </source>
</evidence>
<evidence type="ECO:0000313" key="20">
    <source>
        <dbReference type="Proteomes" id="UP000694700"/>
    </source>
</evidence>
<dbReference type="SUPFAM" id="SSF49785">
    <property type="entry name" value="Galactose-binding domain-like"/>
    <property type="match status" value="1"/>
</dbReference>
<evidence type="ECO:0000256" key="2">
    <source>
        <dbReference type="ARBA" id="ARBA00010241"/>
    </source>
</evidence>
<feature type="signal peptide" evidence="14">
    <location>
        <begin position="1"/>
        <end position="24"/>
    </location>
</feature>
<keyword evidence="3 10" id="KW-0245">EGF-like domain</keyword>
<keyword evidence="6" id="KW-0677">Repeat</keyword>
<feature type="disulfide bond" evidence="11">
    <location>
        <begin position="933"/>
        <end position="960"/>
    </location>
</feature>
<evidence type="ECO:0000256" key="12">
    <source>
        <dbReference type="SAM" id="MobiDB-lite"/>
    </source>
</evidence>
<evidence type="ECO:0000256" key="11">
    <source>
        <dbReference type="PROSITE-ProRule" id="PRU00122"/>
    </source>
</evidence>
<dbReference type="Gene3D" id="2.60.120.1000">
    <property type="match status" value="1"/>
</dbReference>
<evidence type="ECO:0000256" key="5">
    <source>
        <dbReference type="ARBA" id="ARBA00022729"/>
    </source>
</evidence>
<dbReference type="FunFam" id="2.60.120.260:FF:000016">
    <property type="entry name" value="Contactin-associated protein-like 4 isoform 1"/>
    <property type="match status" value="1"/>
</dbReference>
<feature type="chain" id="PRO_5034025972" evidence="14">
    <location>
        <begin position="25"/>
        <end position="1306"/>
    </location>
</feature>
<evidence type="ECO:0000256" key="1">
    <source>
        <dbReference type="ARBA" id="ARBA00004479"/>
    </source>
</evidence>
<organism evidence="19 20">
    <name type="scientific">Cyprinus carpio</name>
    <name type="common">Common carp</name>
    <dbReference type="NCBI Taxonomy" id="7962"/>
    <lineage>
        <taxon>Eukaryota</taxon>
        <taxon>Metazoa</taxon>
        <taxon>Chordata</taxon>
        <taxon>Craniata</taxon>
        <taxon>Vertebrata</taxon>
        <taxon>Euteleostomi</taxon>
        <taxon>Actinopterygii</taxon>
        <taxon>Neopterygii</taxon>
        <taxon>Teleostei</taxon>
        <taxon>Ostariophysi</taxon>
        <taxon>Cypriniformes</taxon>
        <taxon>Cyprinidae</taxon>
        <taxon>Cyprininae</taxon>
        <taxon>Cyprinus</taxon>
    </lineage>
</organism>
<feature type="region of interest" description="Disordered" evidence="12">
    <location>
        <begin position="1217"/>
        <end position="1236"/>
    </location>
</feature>
<dbReference type="InterPro" id="IPR002181">
    <property type="entry name" value="Fibrinogen_a/b/g_C_dom"/>
</dbReference>
<dbReference type="CDD" id="cd00057">
    <property type="entry name" value="FA58C"/>
    <property type="match status" value="1"/>
</dbReference>
<dbReference type="CDD" id="cd00110">
    <property type="entry name" value="LamG"/>
    <property type="match status" value="4"/>
</dbReference>
<comment type="subcellular location">
    <subcellularLocation>
        <location evidence="1">Membrane</location>
        <topology evidence="1">Single-pass type I membrane protein</topology>
    </subcellularLocation>
</comment>